<dbReference type="EMBL" id="ML993595">
    <property type="protein sequence ID" value="KAF2166895.1"/>
    <property type="molecule type" value="Genomic_DNA"/>
</dbReference>
<evidence type="ECO:0000259" key="1">
    <source>
        <dbReference type="Pfam" id="PF01636"/>
    </source>
</evidence>
<reference evidence="2" key="1">
    <citation type="journal article" date="2020" name="Stud. Mycol.">
        <title>101 Dothideomycetes genomes: a test case for predicting lifestyles and emergence of pathogens.</title>
        <authorList>
            <person name="Haridas S."/>
            <person name="Albert R."/>
            <person name="Binder M."/>
            <person name="Bloem J."/>
            <person name="Labutti K."/>
            <person name="Salamov A."/>
            <person name="Andreopoulos B."/>
            <person name="Baker S."/>
            <person name="Barry K."/>
            <person name="Bills G."/>
            <person name="Bluhm B."/>
            <person name="Cannon C."/>
            <person name="Castanera R."/>
            <person name="Culley D."/>
            <person name="Daum C."/>
            <person name="Ezra D."/>
            <person name="Gonzalez J."/>
            <person name="Henrissat B."/>
            <person name="Kuo A."/>
            <person name="Liang C."/>
            <person name="Lipzen A."/>
            <person name="Lutzoni F."/>
            <person name="Magnuson J."/>
            <person name="Mondo S."/>
            <person name="Nolan M."/>
            <person name="Ohm R."/>
            <person name="Pangilinan J."/>
            <person name="Park H.-J."/>
            <person name="Ramirez L."/>
            <person name="Alfaro M."/>
            <person name="Sun H."/>
            <person name="Tritt A."/>
            <person name="Yoshinaga Y."/>
            <person name="Zwiers L.-H."/>
            <person name="Turgeon B."/>
            <person name="Goodwin S."/>
            <person name="Spatafora J."/>
            <person name="Crous P."/>
            <person name="Grigoriev I."/>
        </authorList>
    </citation>
    <scope>NUCLEOTIDE SEQUENCE</scope>
    <source>
        <strain evidence="2">ATCC 36951</strain>
    </source>
</reference>
<dbReference type="Proteomes" id="UP000799537">
    <property type="component" value="Unassembled WGS sequence"/>
</dbReference>
<protein>
    <recommendedName>
        <fullName evidence="1">Aminoglycoside phosphotransferase domain-containing protein</fullName>
    </recommendedName>
</protein>
<organism evidence="2 3">
    <name type="scientific">Zasmidium cellare ATCC 36951</name>
    <dbReference type="NCBI Taxonomy" id="1080233"/>
    <lineage>
        <taxon>Eukaryota</taxon>
        <taxon>Fungi</taxon>
        <taxon>Dikarya</taxon>
        <taxon>Ascomycota</taxon>
        <taxon>Pezizomycotina</taxon>
        <taxon>Dothideomycetes</taxon>
        <taxon>Dothideomycetidae</taxon>
        <taxon>Mycosphaerellales</taxon>
        <taxon>Mycosphaerellaceae</taxon>
        <taxon>Zasmidium</taxon>
    </lineage>
</organism>
<dbReference type="InterPro" id="IPR051678">
    <property type="entry name" value="AGP_Transferase"/>
</dbReference>
<sequence>MDGPSLPSIEEILASTQILSAPDSITTVVKVRERFAVKYGRLVAKVEAENLVLLANTDVPAPRRHGFIADPETNRSFLIMEFIEGDNLEQILPSLNLVERNIVFKQVQDALTCLRNLEPPDYIGSVSRKPLNDGIFYTEPVDPKQSGPFANQEEMNKGMLLRLSETCVPSHVQFLRSLIESTLQGHKTVFTHADLQLKNIMVHRVGSKEDGSAGVFEVKIIDWEMSGWYPEYWEFCNATVWDGLKPDWLDAVQEMMVGYSKEYLMLKLIRSIVFQLG</sequence>
<feature type="domain" description="Aminoglycoside phosphotransferase" evidence="1">
    <location>
        <begin position="47"/>
        <end position="244"/>
    </location>
</feature>
<proteinExistence type="predicted"/>
<dbReference type="PANTHER" id="PTHR21310">
    <property type="entry name" value="AMINOGLYCOSIDE PHOSPHOTRANSFERASE-RELATED-RELATED"/>
    <property type="match status" value="1"/>
</dbReference>
<dbReference type="Pfam" id="PF01636">
    <property type="entry name" value="APH"/>
    <property type="match status" value="1"/>
</dbReference>
<name>A0A6A6CIC1_ZASCE</name>
<dbReference type="AlphaFoldDB" id="A0A6A6CIC1"/>
<dbReference type="SUPFAM" id="SSF56112">
    <property type="entry name" value="Protein kinase-like (PK-like)"/>
    <property type="match status" value="1"/>
</dbReference>
<dbReference type="InterPro" id="IPR002575">
    <property type="entry name" value="Aminoglycoside_PTrfase"/>
</dbReference>
<dbReference type="Gene3D" id="3.90.1200.10">
    <property type="match status" value="1"/>
</dbReference>
<gene>
    <name evidence="2" type="ORF">M409DRAFT_22947</name>
</gene>
<dbReference type="PANTHER" id="PTHR21310:SF48">
    <property type="entry name" value="AMINOGLYCOSIDE PHOSPHOTRANSFERASE DOMAIN-CONTAINING PROTEIN"/>
    <property type="match status" value="1"/>
</dbReference>
<keyword evidence="3" id="KW-1185">Reference proteome</keyword>
<accession>A0A6A6CIC1</accession>
<dbReference type="GeneID" id="54559834"/>
<dbReference type="RefSeq" id="XP_033667784.1">
    <property type="nucleotide sequence ID" value="XM_033806562.1"/>
</dbReference>
<evidence type="ECO:0000313" key="2">
    <source>
        <dbReference type="EMBL" id="KAF2166895.1"/>
    </source>
</evidence>
<evidence type="ECO:0000313" key="3">
    <source>
        <dbReference type="Proteomes" id="UP000799537"/>
    </source>
</evidence>
<dbReference type="InterPro" id="IPR011009">
    <property type="entry name" value="Kinase-like_dom_sf"/>
</dbReference>
<dbReference type="OrthoDB" id="4177236at2759"/>